<keyword evidence="3" id="KW-1185">Reference proteome</keyword>
<evidence type="ECO:0000256" key="1">
    <source>
        <dbReference type="SAM" id="MobiDB-lite"/>
    </source>
</evidence>
<feature type="region of interest" description="Disordered" evidence="1">
    <location>
        <begin position="1"/>
        <end position="78"/>
    </location>
</feature>
<accession>A0A0C3A851</accession>
<reference evidence="2 3" key="1">
    <citation type="submission" date="2014-04" db="EMBL/GenBank/DDBJ databases">
        <authorList>
            <consortium name="DOE Joint Genome Institute"/>
            <person name="Kuo A."/>
            <person name="Kohler A."/>
            <person name="Nagy L.G."/>
            <person name="Floudas D."/>
            <person name="Copeland A."/>
            <person name="Barry K.W."/>
            <person name="Cichocki N."/>
            <person name="Veneault-Fourrey C."/>
            <person name="LaButti K."/>
            <person name="Lindquist E.A."/>
            <person name="Lipzen A."/>
            <person name="Lundell T."/>
            <person name="Morin E."/>
            <person name="Murat C."/>
            <person name="Sun H."/>
            <person name="Tunlid A."/>
            <person name="Henrissat B."/>
            <person name="Grigoriev I.V."/>
            <person name="Hibbett D.S."/>
            <person name="Martin F."/>
            <person name="Nordberg H.P."/>
            <person name="Cantor M.N."/>
            <person name="Hua S.X."/>
        </authorList>
    </citation>
    <scope>NUCLEOTIDE SEQUENCE [LARGE SCALE GENOMIC DNA]</scope>
    <source>
        <strain evidence="2 3">Foug A</strain>
    </source>
</reference>
<evidence type="ECO:0000313" key="3">
    <source>
        <dbReference type="Proteomes" id="UP000053989"/>
    </source>
</evidence>
<dbReference type="AlphaFoldDB" id="A0A0C3A851"/>
<reference evidence="3" key="2">
    <citation type="submission" date="2015-01" db="EMBL/GenBank/DDBJ databases">
        <title>Evolutionary Origins and Diversification of the Mycorrhizal Mutualists.</title>
        <authorList>
            <consortium name="DOE Joint Genome Institute"/>
            <consortium name="Mycorrhizal Genomics Consortium"/>
            <person name="Kohler A."/>
            <person name="Kuo A."/>
            <person name="Nagy L.G."/>
            <person name="Floudas D."/>
            <person name="Copeland A."/>
            <person name="Barry K.W."/>
            <person name="Cichocki N."/>
            <person name="Veneault-Fourrey C."/>
            <person name="LaButti K."/>
            <person name="Lindquist E.A."/>
            <person name="Lipzen A."/>
            <person name="Lundell T."/>
            <person name="Morin E."/>
            <person name="Murat C."/>
            <person name="Riley R."/>
            <person name="Ohm R."/>
            <person name="Sun H."/>
            <person name="Tunlid A."/>
            <person name="Henrissat B."/>
            <person name="Grigoriev I.V."/>
            <person name="Hibbett D.S."/>
            <person name="Martin F."/>
        </authorList>
    </citation>
    <scope>NUCLEOTIDE SEQUENCE [LARGE SCALE GENOMIC DNA]</scope>
    <source>
        <strain evidence="3">Foug A</strain>
    </source>
</reference>
<dbReference type="HOGENOM" id="CLU_903623_0_0_1"/>
<proteinExistence type="predicted"/>
<protein>
    <submittedName>
        <fullName evidence="2">Uncharacterized protein</fullName>
    </submittedName>
</protein>
<feature type="compositionally biased region" description="Polar residues" evidence="1">
    <location>
        <begin position="35"/>
        <end position="49"/>
    </location>
</feature>
<name>A0A0C3A851_9AGAM</name>
<dbReference type="EMBL" id="KN822005">
    <property type="protein sequence ID" value="KIM69883.1"/>
    <property type="molecule type" value="Genomic_DNA"/>
</dbReference>
<dbReference type="OrthoDB" id="2804425at2759"/>
<feature type="compositionally biased region" description="Polar residues" evidence="1">
    <location>
        <begin position="64"/>
        <end position="74"/>
    </location>
</feature>
<dbReference type="InParanoid" id="A0A0C3A851"/>
<evidence type="ECO:0000313" key="2">
    <source>
        <dbReference type="EMBL" id="KIM69883.1"/>
    </source>
</evidence>
<dbReference type="Proteomes" id="UP000053989">
    <property type="component" value="Unassembled WGS sequence"/>
</dbReference>
<gene>
    <name evidence="2" type="ORF">SCLCIDRAFT_6353</name>
</gene>
<sequence>MSDVTKDKKKAKDKKAAPVPNSTTSAVSSVPVHYSMTTVVTSPNRSDTSTGDKDSTVHPGSPDATVSQPASWSPSPAMVKSASSNFDAHLIDYLKRSDSGLYAGAPNLALQAEFFMGRLTGDILVLKNSGRKPPELLLSGIFEIDQQNFFMAPDGGYMPLNAFNCSFIDTKLTCQLIAVQHNTNFALAHSDFSAVIANIKALKRLIPQKKGNTSVSCIRDTGGQIAIHINHALFAKKDDDLDPQTLADDKETTANWPIQERVREALEHAAAMHNTSKEVSFYCVYPRDHHLVFPTAHTGESSQTRLLV</sequence>
<organism evidence="2 3">
    <name type="scientific">Scleroderma citrinum Foug A</name>
    <dbReference type="NCBI Taxonomy" id="1036808"/>
    <lineage>
        <taxon>Eukaryota</taxon>
        <taxon>Fungi</taxon>
        <taxon>Dikarya</taxon>
        <taxon>Basidiomycota</taxon>
        <taxon>Agaricomycotina</taxon>
        <taxon>Agaricomycetes</taxon>
        <taxon>Agaricomycetidae</taxon>
        <taxon>Boletales</taxon>
        <taxon>Sclerodermatineae</taxon>
        <taxon>Sclerodermataceae</taxon>
        <taxon>Scleroderma</taxon>
    </lineage>
</organism>